<organism evidence="10 11">
    <name type="scientific">Bifidobacterium italicum</name>
    <dbReference type="NCBI Taxonomy" id="1960968"/>
    <lineage>
        <taxon>Bacteria</taxon>
        <taxon>Bacillati</taxon>
        <taxon>Actinomycetota</taxon>
        <taxon>Actinomycetes</taxon>
        <taxon>Bifidobacteriales</taxon>
        <taxon>Bifidobacteriaceae</taxon>
        <taxon>Bifidobacterium</taxon>
    </lineage>
</organism>
<evidence type="ECO:0000256" key="1">
    <source>
        <dbReference type="ARBA" id="ARBA00022512"/>
    </source>
</evidence>
<comment type="caution">
    <text evidence="10">The sequence shown here is derived from an EMBL/GenBank/DDBJ whole genome shotgun (WGS) entry which is preliminary data.</text>
</comment>
<feature type="signal peptide" evidence="6">
    <location>
        <begin position="1"/>
        <end position="27"/>
    </location>
</feature>
<dbReference type="InterPro" id="IPR026466">
    <property type="entry name" value="Fim_isopep_form_D2_dom"/>
</dbReference>
<dbReference type="GO" id="GO:0005975">
    <property type="term" value="P:carbohydrate metabolic process"/>
    <property type="evidence" value="ECO:0007669"/>
    <property type="project" value="UniProtKB-ARBA"/>
</dbReference>
<evidence type="ECO:0000256" key="5">
    <source>
        <dbReference type="SAM" id="Phobius"/>
    </source>
</evidence>
<evidence type="ECO:0000256" key="3">
    <source>
        <dbReference type="ARBA" id="ARBA00022729"/>
    </source>
</evidence>
<keyword evidence="1" id="KW-0134">Cell wall</keyword>
<keyword evidence="3 6" id="KW-0732">Signal</keyword>
<gene>
    <name evidence="10" type="ORF">B1400_0212</name>
</gene>
<keyword evidence="4" id="KW-0572">Peptidoglycan-anchor</keyword>
<evidence type="ECO:0000256" key="6">
    <source>
        <dbReference type="SAM" id="SignalP"/>
    </source>
</evidence>
<evidence type="ECO:0000313" key="11">
    <source>
        <dbReference type="Proteomes" id="UP000217986"/>
    </source>
</evidence>
<dbReference type="Pfam" id="PF00746">
    <property type="entry name" value="Gram_pos_anchor"/>
    <property type="match status" value="1"/>
</dbReference>
<feature type="chain" id="PRO_5012358455" evidence="6">
    <location>
        <begin position="28"/>
        <end position="585"/>
    </location>
</feature>
<dbReference type="NCBIfam" id="TIGR04226">
    <property type="entry name" value="RrgB_K2N_iso_D2"/>
    <property type="match status" value="1"/>
</dbReference>
<dbReference type="InterPro" id="IPR032334">
    <property type="entry name" value="GramPos_pilinBB"/>
</dbReference>
<evidence type="ECO:0000259" key="7">
    <source>
        <dbReference type="Pfam" id="PF00746"/>
    </source>
</evidence>
<keyword evidence="2" id="KW-0964">Secreted</keyword>
<evidence type="ECO:0000259" key="8">
    <source>
        <dbReference type="Pfam" id="PF16569"/>
    </source>
</evidence>
<dbReference type="OrthoDB" id="3223914at2"/>
<dbReference type="Pfam" id="PF17802">
    <property type="entry name" value="SpaA"/>
    <property type="match status" value="1"/>
</dbReference>
<dbReference type="Gene3D" id="2.60.40.10">
    <property type="entry name" value="Immunoglobulins"/>
    <property type="match status" value="1"/>
</dbReference>
<dbReference type="Gene3D" id="2.60.40.740">
    <property type="match status" value="1"/>
</dbReference>
<dbReference type="InterPro" id="IPR013783">
    <property type="entry name" value="Ig-like_fold"/>
</dbReference>
<reference evidence="10 11" key="1">
    <citation type="journal article" date="2017" name="ISME J.">
        <title>Unveiling bifidobacterial biogeography across the mammalian branch of the tree of life.</title>
        <authorList>
            <person name="Milani C."/>
            <person name="Mangifesta M."/>
            <person name="Mancabelli L."/>
            <person name="Lugli G.A."/>
            <person name="James K."/>
            <person name="Duranti S."/>
            <person name="Turroni F."/>
            <person name="Ferrario C."/>
            <person name="Ossiprandi M.C."/>
            <person name="van Sinderen D."/>
            <person name="Ventura M."/>
        </authorList>
    </citation>
    <scope>NUCLEOTIDE SEQUENCE [LARGE SCALE GENOMIC DNA]</scope>
    <source>
        <strain evidence="10 11">70</strain>
    </source>
</reference>
<proteinExistence type="predicted"/>
<feature type="domain" description="Gram-positive pilin backbone subunit 2 Cna-B-like" evidence="8">
    <location>
        <begin position="246"/>
        <end position="368"/>
    </location>
</feature>
<dbReference type="Pfam" id="PF16569">
    <property type="entry name" value="GramPos_pilinBB"/>
    <property type="match status" value="1"/>
</dbReference>
<feature type="domain" description="SpaA-like prealbumin fold" evidence="9">
    <location>
        <begin position="388"/>
        <end position="494"/>
    </location>
</feature>
<name>A0A2A2EM58_9BIFI</name>
<accession>A0A2A2EM58</accession>
<evidence type="ECO:0000256" key="4">
    <source>
        <dbReference type="ARBA" id="ARBA00023088"/>
    </source>
</evidence>
<evidence type="ECO:0000313" key="10">
    <source>
        <dbReference type="EMBL" id="PAU70018.1"/>
    </source>
</evidence>
<keyword evidence="11" id="KW-1185">Reference proteome</keyword>
<dbReference type="EMBL" id="MVOG01000004">
    <property type="protein sequence ID" value="PAU70018.1"/>
    <property type="molecule type" value="Genomic_DNA"/>
</dbReference>
<keyword evidence="5" id="KW-1133">Transmembrane helix</keyword>
<keyword evidence="5" id="KW-0812">Transmembrane</keyword>
<sequence length="585" mass="61441">MKKKRMIAALGALAVIAGMGIGATANAAEITVPDSGKITIAGTTSVQHHLVGYRLATYASADVDGTTLNSFTMTTEAGNKDKVVAALTAEQNTALQASAYKDNPMAWVVGNMTEAQLRQFAMNLQQNAGLTGGVDFQIGENTVPTGYYLITDQTDAAALAGKPETVSNPMLLSSTVGDATADAAGNTLGTVNLKNSSTEIHKQVVKAGDAGYVSNEKPDYAVGDEVVYELTSTTPNFAGYNIDPTLQDAKKTRAFKIVDTMSKGLTYNSIESVKVNGVALKDTDYTVTSAAAADAAGAYQGGTVVAIDLAKYVNKAPGSTGEKLAEIPAGMPVSVIVKATLNKNALISTPEAIQANPNKVDLEFSHNPSDTSQKTTTPGGEVNVYTFKLQMLKTDKSGKTPLKGAEFTIKTTAADNNQNVNKYLAAKDKDGKWTYTDNEDDAMRFTSDDTGVIAGIDGIDAGTYEIHETKAPEGFLRADLQAIKFTVTVTPTYQADTSTKPAASTVWGDHTATTEVVEEATGDTGNMVAKDGKILYQFDVANAKNLTELPLTGATGMRALTIVAIVAIGAGLLLMVRARRLHVTQ</sequence>
<evidence type="ECO:0000259" key="9">
    <source>
        <dbReference type="Pfam" id="PF17802"/>
    </source>
</evidence>
<dbReference type="RefSeq" id="WP_095612636.1">
    <property type="nucleotide sequence ID" value="NZ_MVOG01000004.1"/>
</dbReference>
<feature type="domain" description="Gram-positive cocci surface proteins LPxTG" evidence="7">
    <location>
        <begin position="542"/>
        <end position="580"/>
    </location>
</feature>
<dbReference type="Proteomes" id="UP000217986">
    <property type="component" value="Unassembled WGS sequence"/>
</dbReference>
<dbReference type="AlphaFoldDB" id="A0A2A2EM58"/>
<dbReference type="InterPro" id="IPR019931">
    <property type="entry name" value="LPXTG_anchor"/>
</dbReference>
<evidence type="ECO:0000256" key="2">
    <source>
        <dbReference type="ARBA" id="ARBA00022525"/>
    </source>
</evidence>
<dbReference type="InterPro" id="IPR041033">
    <property type="entry name" value="SpaA_PFL_dom_1"/>
</dbReference>
<keyword evidence="5" id="KW-0472">Membrane</keyword>
<protein>
    <submittedName>
        <fullName evidence="10">Cell surface protein with Gram positive anchor and Cna protein B-type domain</fullName>
    </submittedName>
</protein>
<feature type="transmembrane region" description="Helical" evidence="5">
    <location>
        <begin position="556"/>
        <end position="576"/>
    </location>
</feature>
<dbReference type="NCBIfam" id="TIGR01167">
    <property type="entry name" value="LPXTG_anchor"/>
    <property type="match status" value="1"/>
</dbReference>